<gene>
    <name evidence="2" type="ORF">LIER_24615</name>
</gene>
<comment type="caution">
    <text evidence="2">The sequence shown here is derived from an EMBL/GenBank/DDBJ whole genome shotgun (WGS) entry which is preliminary data.</text>
</comment>
<feature type="compositionally biased region" description="Basic and acidic residues" evidence="1">
    <location>
        <begin position="172"/>
        <end position="203"/>
    </location>
</feature>
<dbReference type="EMBL" id="BAABME010007194">
    <property type="protein sequence ID" value="GAA0170326.1"/>
    <property type="molecule type" value="Genomic_DNA"/>
</dbReference>
<name>A0AAV3R4S5_LITER</name>
<protein>
    <submittedName>
        <fullName evidence="2">Uncharacterized protein</fullName>
    </submittedName>
</protein>
<feature type="compositionally biased region" description="Basic and acidic residues" evidence="1">
    <location>
        <begin position="213"/>
        <end position="252"/>
    </location>
</feature>
<evidence type="ECO:0000256" key="1">
    <source>
        <dbReference type="SAM" id="MobiDB-lite"/>
    </source>
</evidence>
<feature type="compositionally biased region" description="Basic and acidic residues" evidence="1">
    <location>
        <begin position="76"/>
        <end position="86"/>
    </location>
</feature>
<accession>A0AAV3R4S5</accession>
<dbReference type="Proteomes" id="UP001454036">
    <property type="component" value="Unassembled WGS sequence"/>
</dbReference>
<feature type="region of interest" description="Disordered" evidence="1">
    <location>
        <begin position="1"/>
        <end position="110"/>
    </location>
</feature>
<feature type="region of interest" description="Disordered" evidence="1">
    <location>
        <begin position="153"/>
        <end position="252"/>
    </location>
</feature>
<evidence type="ECO:0000313" key="2">
    <source>
        <dbReference type="EMBL" id="GAA0170326.1"/>
    </source>
</evidence>
<evidence type="ECO:0000313" key="3">
    <source>
        <dbReference type="Proteomes" id="UP001454036"/>
    </source>
</evidence>
<dbReference type="AlphaFoldDB" id="A0AAV3R4S5"/>
<proteinExistence type="predicted"/>
<organism evidence="2 3">
    <name type="scientific">Lithospermum erythrorhizon</name>
    <name type="common">Purple gromwell</name>
    <name type="synonym">Lithospermum officinale var. erythrorhizon</name>
    <dbReference type="NCBI Taxonomy" id="34254"/>
    <lineage>
        <taxon>Eukaryota</taxon>
        <taxon>Viridiplantae</taxon>
        <taxon>Streptophyta</taxon>
        <taxon>Embryophyta</taxon>
        <taxon>Tracheophyta</taxon>
        <taxon>Spermatophyta</taxon>
        <taxon>Magnoliopsida</taxon>
        <taxon>eudicotyledons</taxon>
        <taxon>Gunneridae</taxon>
        <taxon>Pentapetalae</taxon>
        <taxon>asterids</taxon>
        <taxon>lamiids</taxon>
        <taxon>Boraginales</taxon>
        <taxon>Boraginaceae</taxon>
        <taxon>Boraginoideae</taxon>
        <taxon>Lithospermeae</taxon>
        <taxon>Lithospermum</taxon>
    </lineage>
</organism>
<reference evidence="2 3" key="1">
    <citation type="submission" date="2024-01" db="EMBL/GenBank/DDBJ databases">
        <title>The complete chloroplast genome sequence of Lithospermum erythrorhizon: insights into the phylogenetic relationship among Boraginaceae species and the maternal lineages of purple gromwells.</title>
        <authorList>
            <person name="Okada T."/>
            <person name="Watanabe K."/>
        </authorList>
    </citation>
    <scope>NUCLEOTIDE SEQUENCE [LARGE SCALE GENOMIC DNA]</scope>
</reference>
<sequence length="252" mass="27036">MEDDDVGGEKSQDEINIEEDSIGEEVAPIVEERDIDSSVAETAKVADVSDPSVNPHVEDTTGKTVEPSDVSNKSTKVGEDVPKADGVDVSYADNVTEDVKTPTVEDMGDKIESSVKDTMHGLKGDSTSGGDVLKPTLDDFVKDIMFEGMDAAIPDVADGGDIPSVTDTNAETAEKEARPVVKSVDDILDADIHEVIPEDDGQKKKSKKRKHKKSDEAGKTSEPKKKLSKEERAAKRACKAEKKAKRVAEKAA</sequence>
<keyword evidence="3" id="KW-1185">Reference proteome</keyword>